<keyword evidence="2" id="KW-0812">Transmembrane</keyword>
<feature type="compositionally biased region" description="Low complexity" evidence="1">
    <location>
        <begin position="9"/>
        <end position="34"/>
    </location>
</feature>
<keyword evidence="4" id="KW-1185">Reference proteome</keyword>
<dbReference type="EMBL" id="JAGXOE010000045">
    <property type="protein sequence ID" value="MBS4102908.1"/>
    <property type="molecule type" value="Genomic_DNA"/>
</dbReference>
<evidence type="ECO:0000313" key="3">
    <source>
        <dbReference type="EMBL" id="MBS4102908.1"/>
    </source>
</evidence>
<sequence length="118" mass="11953">MSADETRQLPVQQPAAAPEAAAPASLPVPASPAAGDGEPDGASADEELRALARKAAGLVVGLVMLIGCGFAVSHLNAWGERFTMPLVFVVFVLVMMLASNLVVGGASAVWNAARTGAR</sequence>
<evidence type="ECO:0000256" key="1">
    <source>
        <dbReference type="SAM" id="MobiDB-lite"/>
    </source>
</evidence>
<evidence type="ECO:0000256" key="2">
    <source>
        <dbReference type="SAM" id="Phobius"/>
    </source>
</evidence>
<dbReference type="RefSeq" id="WP_212554452.1">
    <property type="nucleotide sequence ID" value="NZ_JAGXOE010000045.1"/>
</dbReference>
<comment type="caution">
    <text evidence="3">The sequence shown here is derived from an EMBL/GenBank/DDBJ whole genome shotgun (WGS) entry which is preliminary data.</text>
</comment>
<gene>
    <name evidence="3" type="ORF">KFZ73_16885</name>
</gene>
<feature type="region of interest" description="Disordered" evidence="1">
    <location>
        <begin position="1"/>
        <end position="46"/>
    </location>
</feature>
<accession>A0ABS5NHK4</accession>
<feature type="transmembrane region" description="Helical" evidence="2">
    <location>
        <begin position="55"/>
        <end position="75"/>
    </location>
</feature>
<name>A0ABS5NHK4_TSUPA</name>
<evidence type="ECO:0000313" key="4">
    <source>
        <dbReference type="Proteomes" id="UP000676853"/>
    </source>
</evidence>
<keyword evidence="2" id="KW-0472">Membrane</keyword>
<feature type="transmembrane region" description="Helical" evidence="2">
    <location>
        <begin position="87"/>
        <end position="113"/>
    </location>
</feature>
<protein>
    <submittedName>
        <fullName evidence="3">Uncharacterized protein</fullName>
    </submittedName>
</protein>
<reference evidence="3 4" key="1">
    <citation type="submission" date="2021-04" db="EMBL/GenBank/DDBJ databases">
        <title>Whole genome sequence analysis of a thiophenic sulfur metabolizing bacteria.</title>
        <authorList>
            <person name="Akhtar N."/>
            <person name="Akram J."/>
            <person name="Aslam A."/>
        </authorList>
    </citation>
    <scope>NUCLEOTIDE SEQUENCE [LARGE SCALE GENOMIC DNA]</scope>
    <source>
        <strain evidence="3 4">3OW</strain>
    </source>
</reference>
<proteinExistence type="predicted"/>
<dbReference type="Proteomes" id="UP000676853">
    <property type="component" value="Unassembled WGS sequence"/>
</dbReference>
<organism evidence="3 4">
    <name type="scientific">Tsukamurella paurometabola</name>
    <name type="common">Corynebacterium paurometabolum</name>
    <dbReference type="NCBI Taxonomy" id="2061"/>
    <lineage>
        <taxon>Bacteria</taxon>
        <taxon>Bacillati</taxon>
        <taxon>Actinomycetota</taxon>
        <taxon>Actinomycetes</taxon>
        <taxon>Mycobacteriales</taxon>
        <taxon>Tsukamurellaceae</taxon>
        <taxon>Tsukamurella</taxon>
    </lineage>
</organism>
<keyword evidence="2" id="KW-1133">Transmembrane helix</keyword>